<dbReference type="GO" id="GO:0019748">
    <property type="term" value="P:secondary metabolic process"/>
    <property type="evidence" value="ECO:0007669"/>
    <property type="project" value="TreeGrafter"/>
</dbReference>
<sequence length="371" mass="40996">MKFSQSTCYSVASIFACTCVQAASGLTGLSTPKIDTHSHVYPDWYRQAVIDAGWVPGPDGNAAPPFWNVSYHLDFMAANNIEKSYVSCSSPGTNLYPNDTATNIHITREFNNYTSDLKQKYPNKFGFFASLPLPDINAALLEIDRALDELDADGFVFLSNHWGLYHGDPKLAPVYKKLNDRKAVIFIHPTNPCPKDAPANITGTPRLNYVAPLMWAYQAPVLEFFFDAARTVSDLILTGTVQKYANVRWIIPHCGGVLPAVFERFLRTSSLLGAKVGTDRPAVPYTLANATALLQKQFWFDLAGFSMSSQIWSMSRLFGPNKFLYGSDFAFTAPVGAIALTGDMNTTLPQIYNQTEIGWIFKENAVGLLGK</sequence>
<keyword evidence="9" id="KW-0732">Signal</keyword>
<evidence type="ECO:0000256" key="9">
    <source>
        <dbReference type="SAM" id="SignalP"/>
    </source>
</evidence>
<dbReference type="InterPro" id="IPR032466">
    <property type="entry name" value="Metal_Hydrolase"/>
</dbReference>
<dbReference type="GeneID" id="89971037"/>
<dbReference type="PANTHER" id="PTHR21240">
    <property type="entry name" value="2-AMINO-3-CARBOXYLMUCONATE-6-SEMIALDEHYDE DECARBOXYLASE"/>
    <property type="match status" value="1"/>
</dbReference>
<keyword evidence="4" id="KW-0862">Zinc</keyword>
<dbReference type="GO" id="GO:0005829">
    <property type="term" value="C:cytosol"/>
    <property type="evidence" value="ECO:0007669"/>
    <property type="project" value="TreeGrafter"/>
</dbReference>
<proteinExistence type="inferred from homology"/>
<dbReference type="InterPro" id="IPR032465">
    <property type="entry name" value="ACMSD"/>
</dbReference>
<protein>
    <recommendedName>
        <fullName evidence="7">6-methylsalicylate decarboxylase</fullName>
        <ecNumber evidence="7">4.1.1.52</ecNumber>
    </recommendedName>
</protein>
<dbReference type="InterPro" id="IPR006680">
    <property type="entry name" value="Amidohydro-rel"/>
</dbReference>
<evidence type="ECO:0000256" key="1">
    <source>
        <dbReference type="ARBA" id="ARBA00005871"/>
    </source>
</evidence>
<evidence type="ECO:0000256" key="8">
    <source>
        <dbReference type="RuleBase" id="RU366045"/>
    </source>
</evidence>
<dbReference type="Pfam" id="PF04909">
    <property type="entry name" value="Amidohydro_2"/>
    <property type="match status" value="1"/>
</dbReference>
<evidence type="ECO:0000313" key="12">
    <source>
        <dbReference type="Proteomes" id="UP001358417"/>
    </source>
</evidence>
<dbReference type="SUPFAM" id="SSF51556">
    <property type="entry name" value="Metallo-dependent hydrolases"/>
    <property type="match status" value="1"/>
</dbReference>
<feature type="signal peptide" evidence="9">
    <location>
        <begin position="1"/>
        <end position="22"/>
    </location>
</feature>
<feature type="domain" description="Amidohydrolase-related" evidence="10">
    <location>
        <begin position="34"/>
        <end position="370"/>
    </location>
</feature>
<keyword evidence="3 8" id="KW-0210">Decarboxylase</keyword>
<evidence type="ECO:0000313" key="11">
    <source>
        <dbReference type="EMBL" id="KAK5052034.1"/>
    </source>
</evidence>
<dbReference type="PROSITE" id="PS51257">
    <property type="entry name" value="PROKAR_LIPOPROTEIN"/>
    <property type="match status" value="1"/>
</dbReference>
<gene>
    <name evidence="11" type="ORF">LTR84_002838</name>
</gene>
<comment type="caution">
    <text evidence="11">The sequence shown here is derived from an EMBL/GenBank/DDBJ whole genome shotgun (WGS) entry which is preliminary data.</text>
</comment>
<comment type="similarity">
    <text evidence="1">Belongs to the metallo-dependent hydrolases superfamily. ACMSD family.</text>
</comment>
<keyword evidence="5 8" id="KW-0456">Lyase</keyword>
<dbReference type="GO" id="GO:0047596">
    <property type="term" value="F:6-methylsalicylate decarboxylase activity"/>
    <property type="evidence" value="ECO:0007669"/>
    <property type="project" value="UniProtKB-EC"/>
</dbReference>
<reference evidence="11 12" key="1">
    <citation type="submission" date="2023-08" db="EMBL/GenBank/DDBJ databases">
        <title>Black Yeasts Isolated from many extreme environments.</title>
        <authorList>
            <person name="Coleine C."/>
            <person name="Stajich J.E."/>
            <person name="Selbmann L."/>
        </authorList>
    </citation>
    <scope>NUCLEOTIDE SEQUENCE [LARGE SCALE GENOMIC DNA]</scope>
    <source>
        <strain evidence="11 12">CCFEE 5792</strain>
    </source>
</reference>
<accession>A0AAV9N8Y3</accession>
<feature type="chain" id="PRO_5043754233" description="6-methylsalicylate decarboxylase" evidence="9">
    <location>
        <begin position="23"/>
        <end position="371"/>
    </location>
</feature>
<dbReference type="GO" id="GO:0046872">
    <property type="term" value="F:metal ion binding"/>
    <property type="evidence" value="ECO:0007669"/>
    <property type="project" value="UniProtKB-KW"/>
</dbReference>
<evidence type="ECO:0000256" key="3">
    <source>
        <dbReference type="ARBA" id="ARBA00022793"/>
    </source>
</evidence>
<evidence type="ECO:0000256" key="6">
    <source>
        <dbReference type="ARBA" id="ARBA00036832"/>
    </source>
</evidence>
<dbReference type="AlphaFoldDB" id="A0AAV9N8Y3"/>
<dbReference type="RefSeq" id="XP_064706048.1">
    <property type="nucleotide sequence ID" value="XM_064846438.1"/>
</dbReference>
<comment type="catalytic activity">
    <reaction evidence="6">
        <text>6-methylsalicylate + H(+) = 3-methylphenol + CO2</text>
        <dbReference type="Rhea" id="RHEA:23112"/>
        <dbReference type="ChEBI" id="CHEBI:15378"/>
        <dbReference type="ChEBI" id="CHEBI:16526"/>
        <dbReference type="ChEBI" id="CHEBI:17231"/>
        <dbReference type="ChEBI" id="CHEBI:36658"/>
        <dbReference type="EC" id="4.1.1.52"/>
    </reaction>
    <physiologicalReaction direction="left-to-right" evidence="6">
        <dbReference type="Rhea" id="RHEA:23113"/>
    </physiologicalReaction>
</comment>
<evidence type="ECO:0000256" key="4">
    <source>
        <dbReference type="ARBA" id="ARBA00022833"/>
    </source>
</evidence>
<dbReference type="GO" id="GO:0016787">
    <property type="term" value="F:hydrolase activity"/>
    <property type="evidence" value="ECO:0007669"/>
    <property type="project" value="InterPro"/>
</dbReference>
<dbReference type="Proteomes" id="UP001358417">
    <property type="component" value="Unassembled WGS sequence"/>
</dbReference>
<evidence type="ECO:0000259" key="10">
    <source>
        <dbReference type="Pfam" id="PF04909"/>
    </source>
</evidence>
<keyword evidence="2" id="KW-0479">Metal-binding</keyword>
<keyword evidence="12" id="KW-1185">Reference proteome</keyword>
<evidence type="ECO:0000256" key="5">
    <source>
        <dbReference type="ARBA" id="ARBA00023239"/>
    </source>
</evidence>
<dbReference type="Gene3D" id="3.20.20.140">
    <property type="entry name" value="Metal-dependent hydrolases"/>
    <property type="match status" value="1"/>
</dbReference>
<evidence type="ECO:0000256" key="2">
    <source>
        <dbReference type="ARBA" id="ARBA00022723"/>
    </source>
</evidence>
<evidence type="ECO:0000256" key="7">
    <source>
        <dbReference type="ARBA" id="ARBA00038889"/>
    </source>
</evidence>
<dbReference type="EC" id="4.1.1.52" evidence="7"/>
<organism evidence="11 12">
    <name type="scientific">Exophiala bonariae</name>
    <dbReference type="NCBI Taxonomy" id="1690606"/>
    <lineage>
        <taxon>Eukaryota</taxon>
        <taxon>Fungi</taxon>
        <taxon>Dikarya</taxon>
        <taxon>Ascomycota</taxon>
        <taxon>Pezizomycotina</taxon>
        <taxon>Eurotiomycetes</taxon>
        <taxon>Chaetothyriomycetidae</taxon>
        <taxon>Chaetothyriales</taxon>
        <taxon>Herpotrichiellaceae</taxon>
        <taxon>Exophiala</taxon>
    </lineage>
</organism>
<name>A0AAV9N8Y3_9EURO</name>
<dbReference type="EMBL" id="JAVRRD010000014">
    <property type="protein sequence ID" value="KAK5052034.1"/>
    <property type="molecule type" value="Genomic_DNA"/>
</dbReference>
<dbReference type="PANTHER" id="PTHR21240:SF29">
    <property type="entry name" value="AMIDOHYDROLASE-RELATED DOMAIN-CONTAINING PROTEIN"/>
    <property type="match status" value="1"/>
</dbReference>